<dbReference type="InterPro" id="IPR036291">
    <property type="entry name" value="NAD(P)-bd_dom_sf"/>
</dbReference>
<dbReference type="GO" id="GO:0016491">
    <property type="term" value="F:oxidoreductase activity"/>
    <property type="evidence" value="ECO:0007669"/>
    <property type="project" value="InterPro"/>
</dbReference>
<dbReference type="PANTHER" id="PTHR44013:SF1">
    <property type="entry name" value="ZINC-TYPE ALCOHOL DEHYDROGENASE-LIKE PROTEIN C16A3.02C"/>
    <property type="match status" value="1"/>
</dbReference>
<protein>
    <submittedName>
        <fullName evidence="2">NADP-dependent oxidoreductase</fullName>
    </submittedName>
</protein>
<feature type="domain" description="Enoyl reductase (ER)" evidence="1">
    <location>
        <begin position="10"/>
        <end position="317"/>
    </location>
</feature>
<dbReference type="InterPro" id="IPR052733">
    <property type="entry name" value="Chloroplast_QOR"/>
</dbReference>
<dbReference type="Proteomes" id="UP000598146">
    <property type="component" value="Unassembled WGS sequence"/>
</dbReference>
<keyword evidence="3" id="KW-1185">Reference proteome</keyword>
<dbReference type="SUPFAM" id="SSF50129">
    <property type="entry name" value="GroES-like"/>
    <property type="match status" value="1"/>
</dbReference>
<sequence>MKAVITMGYGAPFTVAEVPVPRPGPGQIQVRIAAAALNPVDLKIAAGDLRPLAELSFPHVPGNDFAGTVTEAGPGVTAYQVGDEIFGHAMPRALRPVAGQTHPSLGTGTLAEFAVVEADTPFITRRPRSVSAAEAAALGTAGLAARALALTAAVQPGETVLVIGASGGVGTALLPLLPAAARVIATAHPADADLLSKLGADDTIGYDEATYPTGVDVALNLALPSDQLAGVARALRPGGRLYTITFPVPRQEWLGRDDVSLQLVLDTEGELGGMREVAELAAEGALVATVGRTYSLEEGPQAYADLAQRHTVGKLVILP</sequence>
<dbReference type="SMART" id="SM00829">
    <property type="entry name" value="PKS_ER"/>
    <property type="match status" value="1"/>
</dbReference>
<dbReference type="Pfam" id="PF13602">
    <property type="entry name" value="ADH_zinc_N_2"/>
    <property type="match status" value="1"/>
</dbReference>
<accession>A0A931CJY5</accession>
<dbReference type="Gene3D" id="3.40.50.720">
    <property type="entry name" value="NAD(P)-binding Rossmann-like Domain"/>
    <property type="match status" value="1"/>
</dbReference>
<dbReference type="CDD" id="cd05289">
    <property type="entry name" value="MDR_like_2"/>
    <property type="match status" value="1"/>
</dbReference>
<evidence type="ECO:0000313" key="2">
    <source>
        <dbReference type="EMBL" id="MBG0567573.1"/>
    </source>
</evidence>
<dbReference type="Gene3D" id="3.90.180.10">
    <property type="entry name" value="Medium-chain alcohol dehydrogenases, catalytic domain"/>
    <property type="match status" value="1"/>
</dbReference>
<dbReference type="EMBL" id="JADQTO010000028">
    <property type="protein sequence ID" value="MBG0567573.1"/>
    <property type="molecule type" value="Genomic_DNA"/>
</dbReference>
<dbReference type="InterPro" id="IPR020843">
    <property type="entry name" value="ER"/>
</dbReference>
<name>A0A931CJY5_9ACTN</name>
<evidence type="ECO:0000259" key="1">
    <source>
        <dbReference type="SMART" id="SM00829"/>
    </source>
</evidence>
<dbReference type="RefSeq" id="WP_196419347.1">
    <property type="nucleotide sequence ID" value="NZ_JADQTO010000028.1"/>
</dbReference>
<proteinExistence type="predicted"/>
<reference evidence="2" key="1">
    <citation type="submission" date="2020-11" db="EMBL/GenBank/DDBJ databases">
        <title>Isolation and identification of active actinomycetes.</title>
        <authorList>
            <person name="Sun X."/>
        </authorList>
    </citation>
    <scope>NUCLEOTIDE SEQUENCE</scope>
    <source>
        <strain evidence="2">NEAU-A11</strain>
    </source>
</reference>
<comment type="caution">
    <text evidence="2">The sequence shown here is derived from an EMBL/GenBank/DDBJ whole genome shotgun (WGS) entry which is preliminary data.</text>
</comment>
<organism evidence="2 3">
    <name type="scientific">Actinoplanes aureus</name>
    <dbReference type="NCBI Taxonomy" id="2792083"/>
    <lineage>
        <taxon>Bacteria</taxon>
        <taxon>Bacillati</taxon>
        <taxon>Actinomycetota</taxon>
        <taxon>Actinomycetes</taxon>
        <taxon>Micromonosporales</taxon>
        <taxon>Micromonosporaceae</taxon>
        <taxon>Actinoplanes</taxon>
    </lineage>
</organism>
<dbReference type="PANTHER" id="PTHR44013">
    <property type="entry name" value="ZINC-TYPE ALCOHOL DEHYDROGENASE-LIKE PROTEIN C16A3.02C"/>
    <property type="match status" value="1"/>
</dbReference>
<dbReference type="InterPro" id="IPR013154">
    <property type="entry name" value="ADH-like_N"/>
</dbReference>
<evidence type="ECO:0000313" key="3">
    <source>
        <dbReference type="Proteomes" id="UP000598146"/>
    </source>
</evidence>
<dbReference type="AlphaFoldDB" id="A0A931CJY5"/>
<dbReference type="InterPro" id="IPR011032">
    <property type="entry name" value="GroES-like_sf"/>
</dbReference>
<dbReference type="SUPFAM" id="SSF51735">
    <property type="entry name" value="NAD(P)-binding Rossmann-fold domains"/>
    <property type="match status" value="1"/>
</dbReference>
<dbReference type="Pfam" id="PF08240">
    <property type="entry name" value="ADH_N"/>
    <property type="match status" value="1"/>
</dbReference>
<gene>
    <name evidence="2" type="ORF">I4J89_39625</name>
</gene>